<organism evidence="1 2">
    <name type="scientific">Flavobacterium columnare</name>
    <dbReference type="NCBI Taxonomy" id="996"/>
    <lineage>
        <taxon>Bacteria</taxon>
        <taxon>Pseudomonadati</taxon>
        <taxon>Bacteroidota</taxon>
        <taxon>Flavobacteriia</taxon>
        <taxon>Flavobacteriales</taxon>
        <taxon>Flavobacteriaceae</taxon>
        <taxon>Flavobacterium</taxon>
    </lineage>
</organism>
<accession>A0A246G8M1</accession>
<dbReference type="EMBL" id="MTCY01000043">
    <property type="protein sequence ID" value="OWP75310.1"/>
    <property type="molecule type" value="Genomic_DNA"/>
</dbReference>
<name>A0A246G8M1_9FLAO</name>
<comment type="caution">
    <text evidence="1">The sequence shown here is derived from an EMBL/GenBank/DDBJ whole genome shotgun (WGS) entry which is preliminary data.</text>
</comment>
<dbReference type="Proteomes" id="UP000198034">
    <property type="component" value="Unassembled WGS sequence"/>
</dbReference>
<reference evidence="1 2" key="1">
    <citation type="journal article" date="2017" name="Infect. Genet. Evol.">
        <title>Comparative genome analysis of fish pathogen Flavobacterium columnare reveals extensive sequence diversity within the species.</title>
        <authorList>
            <person name="Kayansamruaj P."/>
            <person name="Dong H.T."/>
            <person name="Hirono I."/>
            <person name="Kondo H."/>
            <person name="Senapin S."/>
            <person name="Rodkhum C."/>
        </authorList>
    </citation>
    <scope>NUCLEOTIDE SEQUENCE [LARGE SCALE GENOMIC DNA]</scope>
    <source>
        <strain evidence="1 2">1214</strain>
    </source>
</reference>
<evidence type="ECO:0008006" key="3">
    <source>
        <dbReference type="Google" id="ProtNLM"/>
    </source>
</evidence>
<gene>
    <name evidence="1" type="ORF">BWK62_12275</name>
</gene>
<evidence type="ECO:0000313" key="2">
    <source>
        <dbReference type="Proteomes" id="UP000198034"/>
    </source>
</evidence>
<evidence type="ECO:0000313" key="1">
    <source>
        <dbReference type="EMBL" id="OWP75310.1"/>
    </source>
</evidence>
<sequence length="261" mass="30030">MEITTCYMCEEIATSREHVPPLCLFPEAKDVMGLKFRNNLITVPSCDKHNSCKSKDDEFLMVSIASIVGNNFLGYLQTQTKVDRALRRKSKDFLSKEVVRNFKHEVVKSKTGKKYPVLYGNPNYERLTKCFEHIAFGIYLHEHGEKFSGQIRMLLGFVDYSDSNTKNMLGLVKEKFQNEEKPKIVKGSNPSIFKYQFFEPDEFGLIGLIMTFYDGTEVFIAFQPSTFVDPKSNLAIELIKHGIPTFIEVGNRKFEFNIKSK</sequence>
<dbReference type="AlphaFoldDB" id="A0A246G8M1"/>
<proteinExistence type="predicted"/>
<protein>
    <recommendedName>
        <fullName evidence="3">HNH endonuclease</fullName>
    </recommendedName>
</protein>